<keyword evidence="3" id="KW-0489">Methyltransferase</keyword>
<feature type="region of interest" description="Disordered" evidence="1">
    <location>
        <begin position="140"/>
        <end position="167"/>
    </location>
</feature>
<dbReference type="GO" id="GO:0008168">
    <property type="term" value="F:methyltransferase activity"/>
    <property type="evidence" value="ECO:0007669"/>
    <property type="project" value="UniProtKB-KW"/>
</dbReference>
<gene>
    <name evidence="3" type="ORF">TSPGSL018_9680</name>
</gene>
<proteinExistence type="predicted"/>
<evidence type="ECO:0000259" key="2">
    <source>
        <dbReference type="PROSITE" id="PS50280"/>
    </source>
</evidence>
<accession>A0A061R538</accession>
<keyword evidence="3" id="KW-0808">Transferase</keyword>
<dbReference type="InterPro" id="IPR001214">
    <property type="entry name" value="SET_dom"/>
</dbReference>
<name>A0A061R538_9CHLO</name>
<dbReference type="InterPro" id="IPR046341">
    <property type="entry name" value="SET_dom_sf"/>
</dbReference>
<dbReference type="PANTHER" id="PTHR46655">
    <property type="entry name" value="HISTONE-LYSINE N-METHYLTRANSFERASE ATXR3"/>
    <property type="match status" value="1"/>
</dbReference>
<organism evidence="3">
    <name type="scientific">Tetraselmis sp. GSL018</name>
    <dbReference type="NCBI Taxonomy" id="582737"/>
    <lineage>
        <taxon>Eukaryota</taxon>
        <taxon>Viridiplantae</taxon>
        <taxon>Chlorophyta</taxon>
        <taxon>core chlorophytes</taxon>
        <taxon>Chlorodendrophyceae</taxon>
        <taxon>Chlorodendrales</taxon>
        <taxon>Chlorodendraceae</taxon>
        <taxon>Tetraselmis</taxon>
    </lineage>
</organism>
<dbReference type="GO" id="GO:0032259">
    <property type="term" value="P:methylation"/>
    <property type="evidence" value="ECO:0007669"/>
    <property type="project" value="UniProtKB-KW"/>
</dbReference>
<dbReference type="InterPro" id="IPR045606">
    <property type="entry name" value="ATXR3_C"/>
</dbReference>
<dbReference type="EMBL" id="GBEZ01018399">
    <property type="protein sequence ID" value="JAC68032.1"/>
    <property type="molecule type" value="Transcribed_RNA"/>
</dbReference>
<dbReference type="AlphaFoldDB" id="A0A061R538"/>
<feature type="domain" description="SET" evidence="2">
    <location>
        <begin position="258"/>
        <end position="385"/>
    </location>
</feature>
<evidence type="ECO:0000313" key="3">
    <source>
        <dbReference type="EMBL" id="JAC68032.1"/>
    </source>
</evidence>
<dbReference type="PROSITE" id="PS50280">
    <property type="entry name" value="SET"/>
    <property type="match status" value="1"/>
</dbReference>
<reference evidence="3" key="1">
    <citation type="submission" date="2014-05" db="EMBL/GenBank/DDBJ databases">
        <title>The transcriptome of the halophilic microalga Tetraselmis sp. GSL018 isolated from the Great Salt Lake, Utah.</title>
        <authorList>
            <person name="Jinkerson R.E."/>
            <person name="D'Adamo S."/>
            <person name="Posewitz M.C."/>
        </authorList>
    </citation>
    <scope>NUCLEOTIDE SEQUENCE</scope>
    <source>
        <strain evidence="3">GSL018</strain>
    </source>
</reference>
<dbReference type="Pfam" id="PF19633">
    <property type="entry name" value="SDG2_C"/>
    <property type="match status" value="2"/>
</dbReference>
<sequence length="810" mass="86877">MPGEWRKEQPEPLAFKPAASDCAGGSLGADAGQVSWKMRTSKRGGCGRGCACSGAGGPSGPGSAHSCACLARNTECDELCGCGDCGNRGICRGRSLAEGVDVRVVPCWGMDPYTARNVRDAVAEDTQCASMFQACQRAGEAGEPEGGAAADAHRPSPVPHPRSALGGGRTLLSAVPAAAAPLGSTTRASSLRAWAARWVERKLLPAANSLGSSGWDIFAALSRLTDGPSAAGEDSSGAAAMERAAAAAVRRRAEAVDRDLYFRLHPKGNGLVASRVGGIPEGVLVSEFLGEIRSPAQWSEAQEAARAEGHPRLWALTLERPSDDEAGYDVLHIDAERGGSTASRMSHSCSPNCRASVVATGGRLAVAVYTCRRIEEGEELTLDYASVTDSEKDYRAAVCLCSAVCCRGSYLAYAGANDFMQVANERHTFAHRTALILRACTEALTDEDNSRLERHGLRSAALGRPGERVPGWLAKWLSLVLEFCEAERELLPSSLLLCQGGLTEENARDCASRVTRLRRHNLVVSLDKIRRCLALARDASKPPLRRISAEEVVEHLWLGDRSVAMRALRAAAPALCPASSSGAVVHCASRDEAVHVIAGLESSGAFPELTELGQLVLNEVGTGDVAGARQALLKVEAYLRRLSCSHQTISSMSAACHVAAADLLRLVASTEVWFAAERDYFSPQAGGRRHSLRWLWSEMAGWIRQSARDPGNALYSERRGVVTLPDIESCYGAFKDRYYKERVALLEHLRTTPETAWRSGLWSFRNDAKLYGSPMLDDVLTDTQRPQEQPSTGLCTPRVLQHLQEAPIPL</sequence>
<evidence type="ECO:0000256" key="1">
    <source>
        <dbReference type="SAM" id="MobiDB-lite"/>
    </source>
</evidence>
<dbReference type="Pfam" id="PF00856">
    <property type="entry name" value="SET"/>
    <property type="match status" value="1"/>
</dbReference>
<dbReference type="PANTHER" id="PTHR46655:SF1">
    <property type="entry name" value="HISTONE-LYSINE N-METHYLTRANSFERASE ATXR3"/>
    <property type="match status" value="1"/>
</dbReference>
<dbReference type="SMART" id="SM00317">
    <property type="entry name" value="SET"/>
    <property type="match status" value="1"/>
</dbReference>
<feature type="compositionally biased region" description="Low complexity" evidence="1">
    <location>
        <begin position="140"/>
        <end position="150"/>
    </location>
</feature>
<protein>
    <submittedName>
        <fullName evidence="3">Putative histone-lysine n-methyltransferase atxr3-like isoform x1</fullName>
    </submittedName>
</protein>
<dbReference type="Gene3D" id="2.170.270.10">
    <property type="entry name" value="SET domain"/>
    <property type="match status" value="1"/>
</dbReference>
<dbReference type="SUPFAM" id="SSF82199">
    <property type="entry name" value="SET domain"/>
    <property type="match status" value="1"/>
</dbReference>